<dbReference type="Proteomes" id="UP000759537">
    <property type="component" value="Unassembled WGS sequence"/>
</dbReference>
<keyword evidence="1" id="KW-0472">Membrane</keyword>
<protein>
    <submittedName>
        <fullName evidence="2">Uncharacterized protein</fullName>
    </submittedName>
</protein>
<keyword evidence="1" id="KW-0812">Transmembrane</keyword>
<accession>A0A9P5N346</accession>
<gene>
    <name evidence="2" type="ORF">DFH94DRAFT_679439</name>
</gene>
<keyword evidence="1" id="KW-1133">Transmembrane helix</keyword>
<evidence type="ECO:0000313" key="2">
    <source>
        <dbReference type="EMBL" id="KAF8484869.1"/>
    </source>
</evidence>
<feature type="transmembrane region" description="Helical" evidence="1">
    <location>
        <begin position="220"/>
        <end position="245"/>
    </location>
</feature>
<feature type="transmembrane region" description="Helical" evidence="1">
    <location>
        <begin position="177"/>
        <end position="200"/>
    </location>
</feature>
<feature type="transmembrane region" description="Helical" evidence="1">
    <location>
        <begin position="82"/>
        <end position="100"/>
    </location>
</feature>
<evidence type="ECO:0000313" key="3">
    <source>
        <dbReference type="Proteomes" id="UP000759537"/>
    </source>
</evidence>
<dbReference type="EMBL" id="WHVB01000003">
    <property type="protein sequence ID" value="KAF8484869.1"/>
    <property type="molecule type" value="Genomic_DNA"/>
</dbReference>
<feature type="transmembrane region" description="Helical" evidence="1">
    <location>
        <begin position="120"/>
        <end position="140"/>
    </location>
</feature>
<reference evidence="2" key="2">
    <citation type="journal article" date="2020" name="Nat. Commun.">
        <title>Large-scale genome sequencing of mycorrhizal fungi provides insights into the early evolution of symbiotic traits.</title>
        <authorList>
            <person name="Miyauchi S."/>
            <person name="Kiss E."/>
            <person name="Kuo A."/>
            <person name="Drula E."/>
            <person name="Kohler A."/>
            <person name="Sanchez-Garcia M."/>
            <person name="Morin E."/>
            <person name="Andreopoulos B."/>
            <person name="Barry K.W."/>
            <person name="Bonito G."/>
            <person name="Buee M."/>
            <person name="Carver A."/>
            <person name="Chen C."/>
            <person name="Cichocki N."/>
            <person name="Clum A."/>
            <person name="Culley D."/>
            <person name="Crous P.W."/>
            <person name="Fauchery L."/>
            <person name="Girlanda M."/>
            <person name="Hayes R.D."/>
            <person name="Keri Z."/>
            <person name="LaButti K."/>
            <person name="Lipzen A."/>
            <person name="Lombard V."/>
            <person name="Magnuson J."/>
            <person name="Maillard F."/>
            <person name="Murat C."/>
            <person name="Nolan M."/>
            <person name="Ohm R.A."/>
            <person name="Pangilinan J."/>
            <person name="Pereira M.F."/>
            <person name="Perotto S."/>
            <person name="Peter M."/>
            <person name="Pfister S."/>
            <person name="Riley R."/>
            <person name="Sitrit Y."/>
            <person name="Stielow J.B."/>
            <person name="Szollosi G."/>
            <person name="Zifcakova L."/>
            <person name="Stursova M."/>
            <person name="Spatafora J.W."/>
            <person name="Tedersoo L."/>
            <person name="Vaario L.M."/>
            <person name="Yamada A."/>
            <person name="Yan M."/>
            <person name="Wang P."/>
            <person name="Xu J."/>
            <person name="Bruns T."/>
            <person name="Baldrian P."/>
            <person name="Vilgalys R."/>
            <person name="Dunand C."/>
            <person name="Henrissat B."/>
            <person name="Grigoriev I.V."/>
            <person name="Hibbett D."/>
            <person name="Nagy L.G."/>
            <person name="Martin F.M."/>
        </authorList>
    </citation>
    <scope>NUCLEOTIDE SEQUENCE</scope>
    <source>
        <strain evidence="2">Prilba</strain>
    </source>
</reference>
<reference evidence="2" key="1">
    <citation type="submission" date="2019-10" db="EMBL/GenBank/DDBJ databases">
        <authorList>
            <consortium name="DOE Joint Genome Institute"/>
            <person name="Kuo A."/>
            <person name="Miyauchi S."/>
            <person name="Kiss E."/>
            <person name="Drula E."/>
            <person name="Kohler A."/>
            <person name="Sanchez-Garcia M."/>
            <person name="Andreopoulos B."/>
            <person name="Barry K.W."/>
            <person name="Bonito G."/>
            <person name="Buee M."/>
            <person name="Carver A."/>
            <person name="Chen C."/>
            <person name="Cichocki N."/>
            <person name="Clum A."/>
            <person name="Culley D."/>
            <person name="Crous P.W."/>
            <person name="Fauchery L."/>
            <person name="Girlanda M."/>
            <person name="Hayes R."/>
            <person name="Keri Z."/>
            <person name="LaButti K."/>
            <person name="Lipzen A."/>
            <person name="Lombard V."/>
            <person name="Magnuson J."/>
            <person name="Maillard F."/>
            <person name="Morin E."/>
            <person name="Murat C."/>
            <person name="Nolan M."/>
            <person name="Ohm R."/>
            <person name="Pangilinan J."/>
            <person name="Pereira M."/>
            <person name="Perotto S."/>
            <person name="Peter M."/>
            <person name="Riley R."/>
            <person name="Sitrit Y."/>
            <person name="Stielow B."/>
            <person name="Szollosi G."/>
            <person name="Zifcakova L."/>
            <person name="Stursova M."/>
            <person name="Spatafora J.W."/>
            <person name="Tedersoo L."/>
            <person name="Vaario L.-M."/>
            <person name="Yamada A."/>
            <person name="Yan M."/>
            <person name="Wang P."/>
            <person name="Xu J."/>
            <person name="Bruns T."/>
            <person name="Baldrian P."/>
            <person name="Vilgalys R."/>
            <person name="Henrissat B."/>
            <person name="Grigoriev I.V."/>
            <person name="Hibbett D."/>
            <person name="Nagy L.G."/>
            <person name="Martin F.M."/>
        </authorList>
    </citation>
    <scope>NUCLEOTIDE SEQUENCE</scope>
    <source>
        <strain evidence="2">Prilba</strain>
    </source>
</reference>
<dbReference type="AlphaFoldDB" id="A0A9P5N346"/>
<feature type="transmembrane region" description="Helical" evidence="1">
    <location>
        <begin position="146"/>
        <end position="165"/>
    </location>
</feature>
<organism evidence="2 3">
    <name type="scientific">Russula ochroleuca</name>
    <dbReference type="NCBI Taxonomy" id="152965"/>
    <lineage>
        <taxon>Eukaryota</taxon>
        <taxon>Fungi</taxon>
        <taxon>Dikarya</taxon>
        <taxon>Basidiomycota</taxon>
        <taxon>Agaricomycotina</taxon>
        <taxon>Agaricomycetes</taxon>
        <taxon>Russulales</taxon>
        <taxon>Russulaceae</taxon>
        <taxon>Russula</taxon>
    </lineage>
</organism>
<comment type="caution">
    <text evidence="2">The sequence shown here is derived from an EMBL/GenBank/DDBJ whole genome shotgun (WGS) entry which is preliminary data.</text>
</comment>
<proteinExistence type="predicted"/>
<sequence length="261" mass="28082">MSTLVLRTLLPALLFTSLAFGTKYFLFGHLVKSGGAALLSSQCPPNPGPYSTTFPFAADILASWSASVALTFIEAARSGRSTVLAFPAILGLFYQLALILSGHTRLDRVAARIDQARAEAALFAVLGGFVLPSVLMLILQDPVVTAAWQFFPAWMWALQATHIFIRPSSRHHTSGYWTVQATFIFTFMTSAISHVAVIGATQDLGLFGTLWFAGNAKQVALIALWDVIATVVVGPGAAVSGVLLWREWTLNGAPEEVSKKE</sequence>
<evidence type="ECO:0000256" key="1">
    <source>
        <dbReference type="SAM" id="Phobius"/>
    </source>
</evidence>
<keyword evidence="3" id="KW-1185">Reference proteome</keyword>
<name>A0A9P5N346_9AGAM</name>
<dbReference type="OrthoDB" id="72269at2759"/>